<dbReference type="RefSeq" id="WP_154394803.1">
    <property type="nucleotide sequence ID" value="NZ_JAQMQB010000013.1"/>
</dbReference>
<dbReference type="Pfam" id="PF13884">
    <property type="entry name" value="Peptidase_S74"/>
    <property type="match status" value="1"/>
</dbReference>
<proteinExistence type="predicted"/>
<dbReference type="EMBL" id="WKMY01000001">
    <property type="protein sequence ID" value="MRY91724.1"/>
    <property type="molecule type" value="Genomic_DNA"/>
</dbReference>
<feature type="domain" description="Peptidase S74" evidence="2">
    <location>
        <begin position="1183"/>
        <end position="1278"/>
    </location>
</feature>
<gene>
    <name evidence="3" type="ORF">GKD67_00385</name>
</gene>
<accession>A0A7K0GPZ2</accession>
<sequence>MIIYDKTGEVLLDIPVDDNSYRYRAIAQAKKVELRYSLADHVELPTGAYIEYQGERYTLWYPSDFKKEGTRVFDYTVTFGGNEEILKKYKYKLLSDKPYKLKFVMTATPRMFVELLVDNLNLYDSGWTVGTVIEAPEKLLSFNHEGCWAVLGRFAQEFDTELEIVGKTVHLRKVEYFKDAPVALCYGKGNGFLPGVGRANQGDNLPVEILYVQGGERNIDYSAYGSQTLLLPKSQELEYQGRRYKTDPDGMYVTRADRPLSSYNEDSYDASDIYPSRVGTVSKTDTEPGEDTDGNDVTFYDFYDSSIPDNLNFEDCLIAGQSMTVIFQTGRLAGREFDVKYVHEGRKFEIVSSEQDGMTLPNASLYPEVGDKYAVFNISLPAAYVCDNATKTGASWDMFREAVRYLYEREERQFAFGGELDGIWAKKNWLAIGAKLVPGGYVDFSDPQFQPDGILIRITGVRDHINRPHSPELELSNTPVGGFLSDELGKLESEEVTNETRHKQAVSFTLRRWRDAVEMQGMLEKAFKDYGKGQAMSWLRTMSVLVGHESLQFRFVNRIPTADGQTVTEVDHAFTYDQRKRTLTTPSGILQHMTLGIDSLAPSHKVTEYKYWNMAAYTSPYLGDDTEAMYLYARCAKSGSAGTFLLSKEPMDLDDGSYYNLLCGALSTEVDGQRSFSTLYGFSEIGPGWMRLNKIINMDGTQYWDMLSKAFRIGDENAFLSYDQQKGLMLKGSIYQSPSGEIDYPEVDRGAYSDRLVYYPGDKVSYDGNVYKCTSQTTPGIDPTNTRYWKKLVAKGTNSFKSTVFIRTNATPSAPVGGSYASPLPTTAGWSDGIPSGEAILWASTRIFSSDGKDPQQTVWTTPRQMTDTADFDVEFSSVASPSAPNGHPNTNKQWSDTQSTDTVWMATSTKRNGVWSAWSVSKIKGEEGKPGKDGIDGTDGEDGKDGDPGPRGDRGPRCTYRGDYDSSATYNASSKITDIVSIKNSDGTRTYYVAKVDDNEPTFKGKHPTNTAYWDTFGANFSSVATDLLMARKIAASEIDVEEIFANLARIGNFTITNGSLAVDTSVSDRTQITFPQMLTIGKTTQFAGKFGNRSSWGGVFFEGFGPYFYDMGVEKVLYREGTGVVFNAPGGRYPFLGVRIDNGNGIYGWNSPGNIANLYINKDAASTAHVYITNYQGLTSSDIRLKSVFFDIPDVLDKLEGISAFYYTMKEDEDKLLRIGVSAQAVREVLPEAVQLITPDNGDSYYGVDYIQMLTAFGINGIKELYAKVKALEKRVEELENR</sequence>
<dbReference type="PROSITE" id="PS51688">
    <property type="entry name" value="ICA"/>
    <property type="match status" value="1"/>
</dbReference>
<evidence type="ECO:0000313" key="3">
    <source>
        <dbReference type="EMBL" id="MRY91724.1"/>
    </source>
</evidence>
<feature type="region of interest" description="Disordered" evidence="1">
    <location>
        <begin position="878"/>
        <end position="901"/>
    </location>
</feature>
<reference evidence="3 4" key="1">
    <citation type="journal article" date="2019" name="Nat. Med.">
        <title>A library of human gut bacterial isolates paired with longitudinal multiomics data enables mechanistic microbiome research.</title>
        <authorList>
            <person name="Poyet M."/>
            <person name="Groussin M."/>
            <person name="Gibbons S.M."/>
            <person name="Avila-Pacheco J."/>
            <person name="Jiang X."/>
            <person name="Kearney S.M."/>
            <person name="Perrotta A.R."/>
            <person name="Berdy B."/>
            <person name="Zhao S."/>
            <person name="Lieberman T.D."/>
            <person name="Swanson P.K."/>
            <person name="Smith M."/>
            <person name="Roesemann S."/>
            <person name="Alexander J.E."/>
            <person name="Rich S.A."/>
            <person name="Livny J."/>
            <person name="Vlamakis H."/>
            <person name="Clish C."/>
            <person name="Bullock K."/>
            <person name="Deik A."/>
            <person name="Scott J."/>
            <person name="Pierce K.A."/>
            <person name="Xavier R.J."/>
            <person name="Alm E.J."/>
        </authorList>
    </citation>
    <scope>NUCLEOTIDE SEQUENCE [LARGE SCALE GENOMIC DNA]</scope>
    <source>
        <strain evidence="3 4">BIOML-A9</strain>
    </source>
</reference>
<evidence type="ECO:0000313" key="4">
    <source>
        <dbReference type="Proteomes" id="UP000461276"/>
    </source>
</evidence>
<organism evidence="3 4">
    <name type="scientific">Parabacteroides distasonis</name>
    <dbReference type="NCBI Taxonomy" id="823"/>
    <lineage>
        <taxon>Bacteria</taxon>
        <taxon>Pseudomonadati</taxon>
        <taxon>Bacteroidota</taxon>
        <taxon>Bacteroidia</taxon>
        <taxon>Bacteroidales</taxon>
        <taxon>Tannerellaceae</taxon>
        <taxon>Parabacteroides</taxon>
    </lineage>
</organism>
<evidence type="ECO:0000259" key="2">
    <source>
        <dbReference type="PROSITE" id="PS51688"/>
    </source>
</evidence>
<protein>
    <recommendedName>
        <fullName evidence="2">Peptidase S74 domain-containing protein</fullName>
    </recommendedName>
</protein>
<name>A0A7K0GPZ2_PARDI</name>
<feature type="compositionally biased region" description="Basic and acidic residues" evidence="1">
    <location>
        <begin position="924"/>
        <end position="963"/>
    </location>
</feature>
<evidence type="ECO:0000256" key="1">
    <source>
        <dbReference type="SAM" id="MobiDB-lite"/>
    </source>
</evidence>
<dbReference type="Proteomes" id="UP000461276">
    <property type="component" value="Unassembled WGS sequence"/>
</dbReference>
<comment type="caution">
    <text evidence="3">The sequence shown here is derived from an EMBL/GenBank/DDBJ whole genome shotgun (WGS) entry which is preliminary data.</text>
</comment>
<dbReference type="InterPro" id="IPR030392">
    <property type="entry name" value="S74_ICA"/>
</dbReference>
<feature type="region of interest" description="Disordered" evidence="1">
    <location>
        <begin position="919"/>
        <end position="963"/>
    </location>
</feature>